<dbReference type="InterPro" id="IPR001173">
    <property type="entry name" value="Glyco_trans_2-like"/>
</dbReference>
<dbReference type="CDD" id="cd04186">
    <property type="entry name" value="GT_2_like_c"/>
    <property type="match status" value="1"/>
</dbReference>
<dbReference type="Gene3D" id="3.90.550.10">
    <property type="entry name" value="Spore Coat Polysaccharide Biosynthesis Protein SpsA, Chain A"/>
    <property type="match status" value="1"/>
</dbReference>
<dbReference type="SUPFAM" id="SSF53448">
    <property type="entry name" value="Nucleotide-diphospho-sugar transferases"/>
    <property type="match status" value="1"/>
</dbReference>
<comment type="caution">
    <text evidence="2">The sequence shown here is derived from an EMBL/GenBank/DDBJ whole genome shotgun (WGS) entry which is preliminary data.</text>
</comment>
<feature type="domain" description="Glycosyltransferase 2-like" evidence="1">
    <location>
        <begin position="4"/>
        <end position="101"/>
    </location>
</feature>
<evidence type="ECO:0000313" key="2">
    <source>
        <dbReference type="EMBL" id="GAG00045.1"/>
    </source>
</evidence>
<feature type="non-terminal residue" evidence="2">
    <location>
        <position position="1"/>
    </location>
</feature>
<protein>
    <recommendedName>
        <fullName evidence="1">Glycosyltransferase 2-like domain-containing protein</fullName>
    </recommendedName>
</protein>
<dbReference type="Pfam" id="PF00535">
    <property type="entry name" value="Glycos_transf_2"/>
    <property type="match status" value="1"/>
</dbReference>
<evidence type="ECO:0000259" key="1">
    <source>
        <dbReference type="Pfam" id="PF00535"/>
    </source>
</evidence>
<gene>
    <name evidence="2" type="ORF">S01H1_43366</name>
</gene>
<dbReference type="PANTHER" id="PTHR43179">
    <property type="entry name" value="RHAMNOSYLTRANSFERASE WBBL"/>
    <property type="match status" value="1"/>
</dbReference>
<dbReference type="EMBL" id="BARS01027626">
    <property type="protein sequence ID" value="GAG00045.1"/>
    <property type="molecule type" value="Genomic_DNA"/>
</dbReference>
<organism evidence="2">
    <name type="scientific">marine sediment metagenome</name>
    <dbReference type="NCBI Taxonomy" id="412755"/>
    <lineage>
        <taxon>unclassified sequences</taxon>
        <taxon>metagenomes</taxon>
        <taxon>ecological metagenomes</taxon>
    </lineage>
</organism>
<name>X0U3D4_9ZZZZ</name>
<dbReference type="InterPro" id="IPR029044">
    <property type="entry name" value="Nucleotide-diphossugar_trans"/>
</dbReference>
<sequence>ASELDAEVLVVDNASADGSAEMVREEYPEVRLFALDENTGYAAGNNLALREASGKYHLLLNPDIVIKPGSVETLAGFLDERPAAAAVAPRLWHKDGSVQLSCRSFPDPDVIFYEALGLSRLFPKSKRFGKYRMSWWGYDDARTVDQPMASALMLRQEALAQIGTFDEDLPIFFNDVDLCRRLWDAGWEIWFTPAAEMTHEGGASTKQVRRQMIRESHRSMINYYRKHYRGKLCPLVYAAVVTTLHVSLYARLAAAALVGLIH</sequence>
<dbReference type="AlphaFoldDB" id="X0U3D4"/>
<accession>X0U3D4</accession>
<proteinExistence type="predicted"/>
<dbReference type="PANTHER" id="PTHR43179:SF7">
    <property type="entry name" value="RHAMNOSYLTRANSFERASE WBBL"/>
    <property type="match status" value="1"/>
</dbReference>
<reference evidence="2" key="1">
    <citation type="journal article" date="2014" name="Front. Microbiol.">
        <title>High frequency of phylogenetically diverse reductive dehalogenase-homologous genes in deep subseafloor sedimentary metagenomes.</title>
        <authorList>
            <person name="Kawai M."/>
            <person name="Futagami T."/>
            <person name="Toyoda A."/>
            <person name="Takaki Y."/>
            <person name="Nishi S."/>
            <person name="Hori S."/>
            <person name="Arai W."/>
            <person name="Tsubouchi T."/>
            <person name="Morono Y."/>
            <person name="Uchiyama I."/>
            <person name="Ito T."/>
            <person name="Fujiyama A."/>
            <person name="Inagaki F."/>
            <person name="Takami H."/>
        </authorList>
    </citation>
    <scope>NUCLEOTIDE SEQUENCE</scope>
    <source>
        <strain evidence="2">Expedition CK06-06</strain>
    </source>
</reference>